<reference evidence="1" key="1">
    <citation type="submission" date="2023-04" db="EMBL/GenBank/DDBJ databases">
        <title>Phytophthora fragariaefolia NBRC 109709.</title>
        <authorList>
            <person name="Ichikawa N."/>
            <person name="Sato H."/>
            <person name="Tonouchi N."/>
        </authorList>
    </citation>
    <scope>NUCLEOTIDE SEQUENCE</scope>
    <source>
        <strain evidence="1">NBRC 109709</strain>
    </source>
</reference>
<evidence type="ECO:0000313" key="1">
    <source>
        <dbReference type="EMBL" id="GMF31466.1"/>
    </source>
</evidence>
<protein>
    <submittedName>
        <fullName evidence="1">Unnamed protein product</fullName>
    </submittedName>
</protein>
<keyword evidence="2" id="KW-1185">Reference proteome</keyword>
<gene>
    <name evidence="1" type="ORF">Pfra01_000723000</name>
</gene>
<accession>A0A9W6UDK7</accession>
<dbReference type="AlphaFoldDB" id="A0A9W6UDK7"/>
<organism evidence="1 2">
    <name type="scientific">Phytophthora fragariaefolia</name>
    <dbReference type="NCBI Taxonomy" id="1490495"/>
    <lineage>
        <taxon>Eukaryota</taxon>
        <taxon>Sar</taxon>
        <taxon>Stramenopiles</taxon>
        <taxon>Oomycota</taxon>
        <taxon>Peronosporomycetes</taxon>
        <taxon>Peronosporales</taxon>
        <taxon>Peronosporaceae</taxon>
        <taxon>Phytophthora</taxon>
    </lineage>
</organism>
<sequence length="119" mass="13087">MSPTATVGLQRIPRSNLYRLEWRRQHHGQLTPLCWLEVVGSSDRHCLDEELLVPDSSSPDSTVSSAESAHPSLLLTASSLSLALPCRGGTIRALTRRSGAMASWVWLFFPVSRMNGGEQ</sequence>
<dbReference type="Proteomes" id="UP001165121">
    <property type="component" value="Unassembled WGS sequence"/>
</dbReference>
<evidence type="ECO:0000313" key="2">
    <source>
        <dbReference type="Proteomes" id="UP001165121"/>
    </source>
</evidence>
<name>A0A9W6UDK7_9STRA</name>
<comment type="caution">
    <text evidence="1">The sequence shown here is derived from an EMBL/GenBank/DDBJ whole genome shotgun (WGS) entry which is preliminary data.</text>
</comment>
<dbReference type="EMBL" id="BSXT01000633">
    <property type="protein sequence ID" value="GMF31466.1"/>
    <property type="molecule type" value="Genomic_DNA"/>
</dbReference>
<proteinExistence type="predicted"/>